<evidence type="ECO:0000256" key="1">
    <source>
        <dbReference type="SAM" id="MobiDB-lite"/>
    </source>
</evidence>
<sequence>MRAGAANSAPQRAQPGIRIRIVPPHAFRSALRLREKNSRRAAAGAAARCGRTATAGSAAARAPAKRRGSARPGGACGPSAGLRAMPDRAAARDRGAGVRERSPQLKESPQAQEPEAFGLSIVKPCFSMVSTKSILAPMR</sequence>
<organism evidence="2 3">
    <name type="scientific">Streptomonospora halophila</name>
    <dbReference type="NCBI Taxonomy" id="427369"/>
    <lineage>
        <taxon>Bacteria</taxon>
        <taxon>Bacillati</taxon>
        <taxon>Actinomycetota</taxon>
        <taxon>Actinomycetes</taxon>
        <taxon>Streptosporangiales</taxon>
        <taxon>Nocardiopsidaceae</taxon>
        <taxon>Streptomonospora</taxon>
    </lineage>
</organism>
<reference evidence="3" key="1">
    <citation type="journal article" date="2019" name="Int. J. Syst. Evol. Microbiol.">
        <title>The Global Catalogue of Microorganisms (GCM) 10K type strain sequencing project: providing services to taxonomists for standard genome sequencing and annotation.</title>
        <authorList>
            <consortium name="The Broad Institute Genomics Platform"/>
            <consortium name="The Broad Institute Genome Sequencing Center for Infectious Disease"/>
            <person name="Wu L."/>
            <person name="Ma J."/>
        </authorList>
    </citation>
    <scope>NUCLEOTIDE SEQUENCE [LARGE SCALE GENOMIC DNA]</scope>
    <source>
        <strain evidence="3">JCM 18123</strain>
    </source>
</reference>
<feature type="compositionally biased region" description="Low complexity" evidence="1">
    <location>
        <begin position="40"/>
        <end position="62"/>
    </location>
</feature>
<name>A0ABP9G3I7_9ACTN</name>
<proteinExistence type="predicted"/>
<protein>
    <submittedName>
        <fullName evidence="2">Uncharacterized protein</fullName>
    </submittedName>
</protein>
<evidence type="ECO:0000313" key="3">
    <source>
        <dbReference type="Proteomes" id="UP001499993"/>
    </source>
</evidence>
<dbReference type="EMBL" id="BAABIK010000001">
    <property type="protein sequence ID" value="GAA4927413.1"/>
    <property type="molecule type" value="Genomic_DNA"/>
</dbReference>
<feature type="compositionally biased region" description="Basic and acidic residues" evidence="1">
    <location>
        <begin position="85"/>
        <end position="104"/>
    </location>
</feature>
<comment type="caution">
    <text evidence="2">The sequence shown here is derived from an EMBL/GenBank/DDBJ whole genome shotgun (WGS) entry which is preliminary data.</text>
</comment>
<gene>
    <name evidence="2" type="ORF">GCM10023224_03020</name>
</gene>
<evidence type="ECO:0000313" key="2">
    <source>
        <dbReference type="EMBL" id="GAA4927413.1"/>
    </source>
</evidence>
<feature type="region of interest" description="Disordered" evidence="1">
    <location>
        <begin position="38"/>
        <end position="116"/>
    </location>
</feature>
<accession>A0ABP9G3I7</accession>
<keyword evidence="3" id="KW-1185">Reference proteome</keyword>
<dbReference type="Proteomes" id="UP001499993">
    <property type="component" value="Unassembled WGS sequence"/>
</dbReference>